<organism evidence="4 5">
    <name type="scientific">Amycolatopsis australiensis</name>
    <dbReference type="NCBI Taxonomy" id="546364"/>
    <lineage>
        <taxon>Bacteria</taxon>
        <taxon>Bacillati</taxon>
        <taxon>Actinomycetota</taxon>
        <taxon>Actinomycetes</taxon>
        <taxon>Pseudonocardiales</taxon>
        <taxon>Pseudonocardiaceae</taxon>
        <taxon>Amycolatopsis</taxon>
    </lineage>
</organism>
<dbReference type="PANTHER" id="PTHR47691">
    <property type="entry name" value="REGULATOR-RELATED"/>
    <property type="match status" value="1"/>
</dbReference>
<dbReference type="InterPro" id="IPR019734">
    <property type="entry name" value="TPR_rpt"/>
</dbReference>
<dbReference type="AlphaFoldDB" id="A0A1K1RVF9"/>
<protein>
    <submittedName>
        <fullName evidence="4">Predicted ATPase</fullName>
    </submittedName>
</protein>
<gene>
    <name evidence="4" type="ORF">SAMN04489730_4054</name>
</gene>
<dbReference type="OrthoDB" id="3661636at2"/>
<dbReference type="SUPFAM" id="SSF52540">
    <property type="entry name" value="P-loop containing nucleoside triphosphate hydrolases"/>
    <property type="match status" value="1"/>
</dbReference>
<dbReference type="SUPFAM" id="SSF46894">
    <property type="entry name" value="C-terminal effector domain of the bipartite response regulators"/>
    <property type="match status" value="1"/>
</dbReference>
<feature type="domain" description="AAA+ ATPase" evidence="2">
    <location>
        <begin position="307"/>
        <end position="462"/>
    </location>
</feature>
<dbReference type="STRING" id="546364.SAMN04489730_4054"/>
<dbReference type="EMBL" id="FPJG01000006">
    <property type="protein sequence ID" value="SFW76089.1"/>
    <property type="molecule type" value="Genomic_DNA"/>
</dbReference>
<dbReference type="InterPro" id="IPR003593">
    <property type="entry name" value="AAA+_ATPase"/>
</dbReference>
<dbReference type="SMART" id="SM00028">
    <property type="entry name" value="TPR"/>
    <property type="match status" value="5"/>
</dbReference>
<dbReference type="InterPro" id="IPR036388">
    <property type="entry name" value="WH-like_DNA-bd_sf"/>
</dbReference>
<evidence type="ECO:0000259" key="3">
    <source>
        <dbReference type="SMART" id="SM01043"/>
    </source>
</evidence>
<feature type="domain" description="Bacterial transcriptional activator" evidence="3">
    <location>
        <begin position="103"/>
        <end position="248"/>
    </location>
</feature>
<evidence type="ECO:0000313" key="5">
    <source>
        <dbReference type="Proteomes" id="UP000182740"/>
    </source>
</evidence>
<dbReference type="InterPro" id="IPR016032">
    <property type="entry name" value="Sig_transdc_resp-reg_C-effctor"/>
</dbReference>
<dbReference type="Pfam" id="PF03704">
    <property type="entry name" value="BTAD"/>
    <property type="match status" value="1"/>
</dbReference>
<dbReference type="SUPFAM" id="SSF48452">
    <property type="entry name" value="TPR-like"/>
    <property type="match status" value="3"/>
</dbReference>
<dbReference type="InterPro" id="IPR027417">
    <property type="entry name" value="P-loop_NTPase"/>
</dbReference>
<dbReference type="Gene3D" id="3.40.50.300">
    <property type="entry name" value="P-loop containing nucleotide triphosphate hydrolases"/>
    <property type="match status" value="1"/>
</dbReference>
<evidence type="ECO:0000259" key="2">
    <source>
        <dbReference type="SMART" id="SM00382"/>
    </source>
</evidence>
<dbReference type="PANTHER" id="PTHR47691:SF3">
    <property type="entry name" value="HTH-TYPE TRANSCRIPTIONAL REGULATOR RV0890C-RELATED"/>
    <property type="match status" value="1"/>
</dbReference>
<dbReference type="InterPro" id="IPR011990">
    <property type="entry name" value="TPR-like_helical_dom_sf"/>
</dbReference>
<name>A0A1K1RVF9_9PSEU</name>
<reference evidence="5" key="1">
    <citation type="submission" date="2016-11" db="EMBL/GenBank/DDBJ databases">
        <authorList>
            <person name="Varghese N."/>
            <person name="Submissions S."/>
        </authorList>
    </citation>
    <scope>NUCLEOTIDE SEQUENCE [LARGE SCALE GENOMIC DNA]</scope>
    <source>
        <strain evidence="5">DSM 44671</strain>
    </source>
</reference>
<dbReference type="PRINTS" id="PR00364">
    <property type="entry name" value="DISEASERSIST"/>
</dbReference>
<evidence type="ECO:0000313" key="4">
    <source>
        <dbReference type="EMBL" id="SFW76089.1"/>
    </source>
</evidence>
<evidence type="ECO:0000256" key="1">
    <source>
        <dbReference type="SAM" id="MobiDB-lite"/>
    </source>
</evidence>
<sequence length="1010" mass="110650">MDITFGILGQTTVRMHGNMTVKWSHRRERNVLAALLTQPGKRMSIDSLVAWAWNPDEERPQAPKGALYKCAARIRHALETAGAPAEMIASNGGYRLEVAPDVIDYQVFRRTMHDAHTLSDAGDHQGACEAAHASLALWREEPLAGITSPPAETWRSSVMDNDWMPANTFLLAELLAVGKPAEALRQLDELGNDYSAELWFAKLRLQALTGLGRYRTRDEYFLEMYRKFRQDHDGEAADDLRALNEHLRAPERLVPDRSDDLETALARQHDAPTPLRELPRDVGHFTGRTEVLAELDAAISPSPTSFVPALVTLTGPPGVGKTSTAVRWAHRTVDRFPGGVALIDLHGVGPAPRVEPAQVVDTLLAALGYPVDRIVGTAVRATRLRGLLREHPMLVVLDNAHDTAHIEPLLRVLVDCAVIVTSRQRLTQLARRHHCPVITLAPLSPDASVELLSQRLGTRLDREPSALRNLAGLCGGIPLALTIVAERAATRAGSRLRTLVDQLRDPALLLSIGDDGDGEASNLLSAFSWSYHGLDPSVQETFRLFGLHPGVEVGAEVLAAAAGVDVAAGRRALDVLVAAHLVQQPNDGDRYRIHDLFHHFARTLVTSGLQADRARLRMASYYLHTAHNANRVVYPHRLMPPMPPVEPGCTPTRFTDPIGAIRWCLRERANLNAMCSYAADHGLHSYAWRLPHVTGGILNRFGFYDDIMAGLSLAARSAAALGDHTAEAATLNDLGYVSLLAGHDAAGEAYLAQALDLVTAHDNPVGRLTVRLNMARCSRHAGRLAEAAQLYERCLEEARATGNAERQATASHELGKTLVELGRGRHALHHFHRALHLRTLIGDDAGQLATHTELTDLHRQLGEFAAAHTQCGHALRLSTFVRDLVATMKLYSVRAHLASDEGCHDEALTFARDAVDLASRAHTATAEARALTSLGHVLSGCGEIREARVTWQRAADLYRDRRRKAKAERIERLLDEAPSVPEIPEARISDEDTESLPAPLPTARRNHRNG</sequence>
<dbReference type="SMART" id="SM01043">
    <property type="entry name" value="BTAD"/>
    <property type="match status" value="1"/>
</dbReference>
<dbReference type="Gene3D" id="1.10.10.10">
    <property type="entry name" value="Winged helix-like DNA-binding domain superfamily/Winged helix DNA-binding domain"/>
    <property type="match status" value="2"/>
</dbReference>
<dbReference type="GO" id="GO:0003677">
    <property type="term" value="F:DNA binding"/>
    <property type="evidence" value="ECO:0007669"/>
    <property type="project" value="InterPro"/>
</dbReference>
<dbReference type="Gene3D" id="1.25.40.10">
    <property type="entry name" value="Tetratricopeptide repeat domain"/>
    <property type="match status" value="3"/>
</dbReference>
<dbReference type="GO" id="GO:0006355">
    <property type="term" value="P:regulation of DNA-templated transcription"/>
    <property type="evidence" value="ECO:0007669"/>
    <property type="project" value="InterPro"/>
</dbReference>
<dbReference type="Proteomes" id="UP000182740">
    <property type="component" value="Unassembled WGS sequence"/>
</dbReference>
<dbReference type="SMART" id="SM00382">
    <property type="entry name" value="AAA"/>
    <property type="match status" value="1"/>
</dbReference>
<dbReference type="InterPro" id="IPR005158">
    <property type="entry name" value="BTAD"/>
</dbReference>
<feature type="region of interest" description="Disordered" evidence="1">
    <location>
        <begin position="980"/>
        <end position="1010"/>
    </location>
</feature>
<dbReference type="GO" id="GO:0043531">
    <property type="term" value="F:ADP binding"/>
    <property type="evidence" value="ECO:0007669"/>
    <property type="project" value="InterPro"/>
</dbReference>
<accession>A0A1K1RVF9</accession>
<keyword evidence="5" id="KW-1185">Reference proteome</keyword>
<proteinExistence type="predicted"/>